<evidence type="ECO:0000256" key="1">
    <source>
        <dbReference type="SAM" id="MobiDB-lite"/>
    </source>
</evidence>
<reference evidence="3 4" key="1">
    <citation type="submission" date="2017-11" db="EMBL/GenBank/DDBJ databases">
        <title>De novo assembly and phasing of dikaryotic genomes from two isolates of Puccinia coronata f. sp. avenae, the causal agent of oat crown rust.</title>
        <authorList>
            <person name="Miller M.E."/>
            <person name="Zhang Y."/>
            <person name="Omidvar V."/>
            <person name="Sperschneider J."/>
            <person name="Schwessinger B."/>
            <person name="Raley C."/>
            <person name="Palmer J.M."/>
            <person name="Garnica D."/>
            <person name="Upadhyaya N."/>
            <person name="Rathjen J."/>
            <person name="Taylor J.M."/>
            <person name="Park R.F."/>
            <person name="Dodds P.N."/>
            <person name="Hirsch C.D."/>
            <person name="Kianian S.F."/>
            <person name="Figueroa M."/>
        </authorList>
    </citation>
    <scope>NUCLEOTIDE SEQUENCE [LARGE SCALE GENOMIC DNA]</scope>
    <source>
        <strain evidence="3">12SD80</strain>
    </source>
</reference>
<feature type="domain" description="Protein CPL1-like" evidence="2">
    <location>
        <begin position="114"/>
        <end position="161"/>
    </location>
</feature>
<protein>
    <recommendedName>
        <fullName evidence="2">Protein CPL1-like domain-containing protein</fullName>
    </recommendedName>
</protein>
<feature type="compositionally biased region" description="Polar residues" evidence="1">
    <location>
        <begin position="26"/>
        <end position="44"/>
    </location>
</feature>
<dbReference type="Proteomes" id="UP000235392">
    <property type="component" value="Unassembled WGS sequence"/>
</dbReference>
<name>A0A2N5TF85_9BASI</name>
<sequence>MLFVLLSGFVLVESREDHHDHFVRQLDTSTRGPSRITSSVQESDPTPRADAQQPIPSGLLTASRAVKQALGRPSDQSNRCPLPMTSCPILSSNVAKKLLARTYAPKDQTIALPWECVNLQEDLTACGTCQNNCMKIKHVQDVGCEAGTCKIFTCRAGYALVKGTSGLRNNSKVDRCVSVRKGRA</sequence>
<accession>A0A2N5TF85</accession>
<dbReference type="EMBL" id="PGCI01000614">
    <property type="protein sequence ID" value="PLW24177.1"/>
    <property type="molecule type" value="Genomic_DNA"/>
</dbReference>
<evidence type="ECO:0000313" key="4">
    <source>
        <dbReference type="Proteomes" id="UP000235392"/>
    </source>
</evidence>
<dbReference type="AlphaFoldDB" id="A0A2N5TF85"/>
<gene>
    <name evidence="3" type="ORF">PCASD_09684</name>
</gene>
<dbReference type="Pfam" id="PF21671">
    <property type="entry name" value="CPL1-like"/>
    <property type="match status" value="1"/>
</dbReference>
<comment type="caution">
    <text evidence="3">The sequence shown here is derived from an EMBL/GenBank/DDBJ whole genome shotgun (WGS) entry which is preliminary data.</text>
</comment>
<feature type="region of interest" description="Disordered" evidence="1">
    <location>
        <begin position="23"/>
        <end position="56"/>
    </location>
</feature>
<dbReference type="PANTHER" id="PTHR35192:SF2">
    <property type="entry name" value="APPLE DOMAIN-CONTAINING PROTEIN"/>
    <property type="match status" value="1"/>
</dbReference>
<evidence type="ECO:0000313" key="3">
    <source>
        <dbReference type="EMBL" id="PLW24177.1"/>
    </source>
</evidence>
<organism evidence="3 4">
    <name type="scientific">Puccinia coronata f. sp. avenae</name>
    <dbReference type="NCBI Taxonomy" id="200324"/>
    <lineage>
        <taxon>Eukaryota</taxon>
        <taxon>Fungi</taxon>
        <taxon>Dikarya</taxon>
        <taxon>Basidiomycota</taxon>
        <taxon>Pucciniomycotina</taxon>
        <taxon>Pucciniomycetes</taxon>
        <taxon>Pucciniales</taxon>
        <taxon>Pucciniaceae</taxon>
        <taxon>Puccinia</taxon>
    </lineage>
</organism>
<evidence type="ECO:0000259" key="2">
    <source>
        <dbReference type="Pfam" id="PF21671"/>
    </source>
</evidence>
<dbReference type="PANTHER" id="PTHR35192">
    <property type="entry name" value="PROTEIN, PUTATIVE-RELATED"/>
    <property type="match status" value="1"/>
</dbReference>
<proteinExistence type="predicted"/>
<dbReference type="InterPro" id="IPR038955">
    <property type="entry name" value="PriA/CPL1_fungi"/>
</dbReference>
<dbReference type="InterPro" id="IPR048661">
    <property type="entry name" value="CPL1-like"/>
</dbReference>